<dbReference type="InterPro" id="IPR002477">
    <property type="entry name" value="Peptidoglycan-bd-like"/>
</dbReference>
<dbReference type="Pfam" id="PF00877">
    <property type="entry name" value="NLPC_P60"/>
    <property type="match status" value="1"/>
</dbReference>
<dbReference type="Gene3D" id="3.90.1720.10">
    <property type="entry name" value="endopeptidase domain like (from Nostoc punctiforme)"/>
    <property type="match status" value="1"/>
</dbReference>
<keyword evidence="4" id="KW-0788">Thiol protease</keyword>
<protein>
    <submittedName>
        <fullName evidence="7">D-gamma-glutamyl-meso-diaminopimelic acid endopeptidase CwlS</fullName>
        <ecNumber evidence="7">3.4.19.11</ecNumber>
    </submittedName>
</protein>
<accession>A0A4Y7RTG8</accession>
<evidence type="ECO:0000259" key="6">
    <source>
        <dbReference type="PROSITE" id="PS51935"/>
    </source>
</evidence>
<reference evidence="7 8" key="1">
    <citation type="journal article" date="2018" name="Environ. Microbiol.">
        <title>Novel energy conservation strategies and behaviour of Pelotomaculum schinkii driving syntrophic propionate catabolism.</title>
        <authorList>
            <person name="Hidalgo-Ahumada C.A.P."/>
            <person name="Nobu M.K."/>
            <person name="Narihiro T."/>
            <person name="Tamaki H."/>
            <person name="Liu W.T."/>
            <person name="Kamagata Y."/>
            <person name="Stams A.J.M."/>
            <person name="Imachi H."/>
            <person name="Sousa D.Z."/>
        </authorList>
    </citation>
    <scope>NUCLEOTIDE SEQUENCE [LARGE SCALE GENOMIC DNA]</scope>
    <source>
        <strain evidence="7 8">MGP</strain>
    </source>
</reference>
<name>A0A4Y7RTG8_9FIRM</name>
<dbReference type="Pfam" id="PF01471">
    <property type="entry name" value="PG_binding_1"/>
    <property type="match status" value="3"/>
</dbReference>
<evidence type="ECO:0000256" key="1">
    <source>
        <dbReference type="ARBA" id="ARBA00007074"/>
    </source>
</evidence>
<proteinExistence type="inferred from homology"/>
<dbReference type="EC" id="3.4.19.11" evidence="7"/>
<dbReference type="Gene3D" id="1.10.101.10">
    <property type="entry name" value="PGBD-like superfamily/PGBD"/>
    <property type="match status" value="3"/>
</dbReference>
<dbReference type="GO" id="GO:0008234">
    <property type="term" value="F:cysteine-type peptidase activity"/>
    <property type="evidence" value="ECO:0007669"/>
    <property type="project" value="UniProtKB-KW"/>
</dbReference>
<evidence type="ECO:0000313" key="8">
    <source>
        <dbReference type="Proteomes" id="UP000297597"/>
    </source>
</evidence>
<dbReference type="SUPFAM" id="SSF47090">
    <property type="entry name" value="PGBD-like"/>
    <property type="match status" value="3"/>
</dbReference>
<evidence type="ECO:0000256" key="4">
    <source>
        <dbReference type="ARBA" id="ARBA00022807"/>
    </source>
</evidence>
<dbReference type="InterPro" id="IPR000064">
    <property type="entry name" value="NLP_P60_dom"/>
</dbReference>
<dbReference type="InterPro" id="IPR036365">
    <property type="entry name" value="PGBD-like_sf"/>
</dbReference>
<organism evidence="7 8">
    <name type="scientific">Pelotomaculum propionicicum</name>
    <dbReference type="NCBI Taxonomy" id="258475"/>
    <lineage>
        <taxon>Bacteria</taxon>
        <taxon>Bacillati</taxon>
        <taxon>Bacillota</taxon>
        <taxon>Clostridia</taxon>
        <taxon>Eubacteriales</taxon>
        <taxon>Desulfotomaculaceae</taxon>
        <taxon>Pelotomaculum</taxon>
    </lineage>
</organism>
<dbReference type="OrthoDB" id="9808890at2"/>
<dbReference type="SUPFAM" id="SSF54001">
    <property type="entry name" value="Cysteine proteinases"/>
    <property type="match status" value="1"/>
</dbReference>
<keyword evidence="3 7" id="KW-0378">Hydrolase</keyword>
<keyword evidence="8" id="KW-1185">Reference proteome</keyword>
<dbReference type="AlphaFoldDB" id="A0A4Y7RTG8"/>
<evidence type="ECO:0000313" key="7">
    <source>
        <dbReference type="EMBL" id="TEB12019.1"/>
    </source>
</evidence>
<dbReference type="EMBL" id="QFFZ01000009">
    <property type="protein sequence ID" value="TEB12019.1"/>
    <property type="molecule type" value="Genomic_DNA"/>
</dbReference>
<dbReference type="PANTHER" id="PTHR47053">
    <property type="entry name" value="MUREIN DD-ENDOPEPTIDASE MEPH-RELATED"/>
    <property type="match status" value="1"/>
</dbReference>
<feature type="region of interest" description="Disordered" evidence="5">
    <location>
        <begin position="175"/>
        <end position="200"/>
    </location>
</feature>
<dbReference type="InterPro" id="IPR038765">
    <property type="entry name" value="Papain-like_cys_pep_sf"/>
</dbReference>
<dbReference type="InterPro" id="IPR051202">
    <property type="entry name" value="Peptidase_C40"/>
</dbReference>
<dbReference type="Proteomes" id="UP000297597">
    <property type="component" value="Unassembled WGS sequence"/>
</dbReference>
<dbReference type="GO" id="GO:0006508">
    <property type="term" value="P:proteolysis"/>
    <property type="evidence" value="ECO:0007669"/>
    <property type="project" value="UniProtKB-KW"/>
</dbReference>
<dbReference type="PANTHER" id="PTHR47053:SF1">
    <property type="entry name" value="MUREIN DD-ENDOPEPTIDASE MEPH-RELATED"/>
    <property type="match status" value="1"/>
</dbReference>
<comment type="similarity">
    <text evidence="1">Belongs to the peptidase C40 family.</text>
</comment>
<dbReference type="RefSeq" id="WP_134213055.1">
    <property type="nucleotide sequence ID" value="NZ_QFFZ01000009.1"/>
</dbReference>
<feature type="domain" description="NlpC/P60" evidence="6">
    <location>
        <begin position="271"/>
        <end position="391"/>
    </location>
</feature>
<keyword evidence="2" id="KW-0645">Protease</keyword>
<evidence type="ECO:0000256" key="2">
    <source>
        <dbReference type="ARBA" id="ARBA00022670"/>
    </source>
</evidence>
<comment type="caution">
    <text evidence="7">The sequence shown here is derived from an EMBL/GenBank/DDBJ whole genome shotgun (WGS) entry which is preliminary data.</text>
</comment>
<sequence>MKRNFIIFVLLLTTVVFLSLSLPVYAEGEALKEGMSGDSVLNLQARLCDLGYYRGALDGSFGPGTRSALISFQSDNNLEADGIAGQATLTALDITSAPSGGDQLPLKVGSSGTMVLRLQARLHDLGYYQGALDGSYGSGTSSAVASFQSANQLAADGIAGMDTLRALSLISSEVSRGDTSTRTDTTQNNAQPPYKEGMSGNNVLKLQTRLSELGYYQGPLDGKFGAGTRSAVAIFQADNYLEIDGIAGLATLTALQSAKPRSAIPNRGDVDRKAPALVAFAKQFLGTPYVWAGKSPSGFDCSGFTYYVFNHFGISIPRAADEQYFSGAKVSQPQLGDLVFFSTYEAGPSHVGIYIGDNQFIHSSSGTGDVTITSLSASYYSARYLGACRYLR</sequence>
<gene>
    <name evidence="7" type="primary">cwlS_1</name>
    <name evidence="7" type="ORF">Pmgp_01175</name>
</gene>
<evidence type="ECO:0000256" key="3">
    <source>
        <dbReference type="ARBA" id="ARBA00022801"/>
    </source>
</evidence>
<dbReference type="PROSITE" id="PS51935">
    <property type="entry name" value="NLPC_P60"/>
    <property type="match status" value="1"/>
</dbReference>
<dbReference type="InterPro" id="IPR036366">
    <property type="entry name" value="PGBDSf"/>
</dbReference>
<evidence type="ECO:0000256" key="5">
    <source>
        <dbReference type="SAM" id="MobiDB-lite"/>
    </source>
</evidence>